<sequence>MSARKIHWYPDCTSRSQHGRTCEVQDGNYRHAAYNLTVICSEILEHSHGFGGHVAITTFNILAGIDTTSGYPCYPSTTQLLIVLTAVASKFDIPNRRRAFSGENRSPDGVGKDDTDLLTSGLHVHNMRKLSHASYFYYAAALIFSQNGRSWGSKGSLPN</sequence>
<gene>
    <name evidence="1" type="ORF">SCLTRI_LOCUS5266</name>
</gene>
<keyword evidence="2" id="KW-1185">Reference proteome</keyword>
<proteinExistence type="predicted"/>
<dbReference type="AlphaFoldDB" id="A0A8H2VWL5"/>
<protein>
    <submittedName>
        <fullName evidence="1">95916398-f68b-4ade-bb97-78635ff7e679-CDS</fullName>
    </submittedName>
</protein>
<name>A0A8H2VWL5_9HELO</name>
<evidence type="ECO:0000313" key="1">
    <source>
        <dbReference type="EMBL" id="CAD6445475.1"/>
    </source>
</evidence>
<accession>A0A8H2VWL5</accession>
<dbReference type="EMBL" id="CAJHIA010000015">
    <property type="protein sequence ID" value="CAD6445475.1"/>
    <property type="molecule type" value="Genomic_DNA"/>
</dbReference>
<reference evidence="1" key="1">
    <citation type="submission" date="2020-10" db="EMBL/GenBank/DDBJ databases">
        <authorList>
            <person name="Kusch S."/>
        </authorList>
    </citation>
    <scope>NUCLEOTIDE SEQUENCE</scope>
    <source>
        <strain evidence="1">SwB9</strain>
    </source>
</reference>
<evidence type="ECO:0000313" key="2">
    <source>
        <dbReference type="Proteomes" id="UP000624404"/>
    </source>
</evidence>
<organism evidence="1 2">
    <name type="scientific">Sclerotinia trifoliorum</name>
    <dbReference type="NCBI Taxonomy" id="28548"/>
    <lineage>
        <taxon>Eukaryota</taxon>
        <taxon>Fungi</taxon>
        <taxon>Dikarya</taxon>
        <taxon>Ascomycota</taxon>
        <taxon>Pezizomycotina</taxon>
        <taxon>Leotiomycetes</taxon>
        <taxon>Helotiales</taxon>
        <taxon>Sclerotiniaceae</taxon>
        <taxon>Sclerotinia</taxon>
    </lineage>
</organism>
<dbReference type="Proteomes" id="UP000624404">
    <property type="component" value="Unassembled WGS sequence"/>
</dbReference>
<comment type="caution">
    <text evidence="1">The sequence shown here is derived from an EMBL/GenBank/DDBJ whole genome shotgun (WGS) entry which is preliminary data.</text>
</comment>